<reference evidence="1 2" key="1">
    <citation type="journal article" date="2019" name="Genome Biol. Evol.">
        <title>Insights into the evolution of the New World diploid cottons (Gossypium, subgenus Houzingenia) based on genome sequencing.</title>
        <authorList>
            <person name="Grover C.E."/>
            <person name="Arick M.A. 2nd"/>
            <person name="Thrash A."/>
            <person name="Conover J.L."/>
            <person name="Sanders W.S."/>
            <person name="Peterson D.G."/>
            <person name="Frelichowski J.E."/>
            <person name="Scheffler J.A."/>
            <person name="Scheffler B.E."/>
            <person name="Wendel J.F."/>
        </authorList>
    </citation>
    <scope>NUCLEOTIDE SEQUENCE [LARGE SCALE GENOMIC DNA]</scope>
    <source>
        <strain evidence="1">0</strain>
        <tissue evidence="1">Leaf</tissue>
    </source>
</reference>
<protein>
    <recommendedName>
        <fullName evidence="3">RNase H type-1 domain-containing protein</fullName>
    </recommendedName>
</protein>
<dbReference type="Proteomes" id="UP000593560">
    <property type="component" value="Unassembled WGS sequence"/>
</dbReference>
<dbReference type="OrthoDB" id="10418538at2759"/>
<evidence type="ECO:0000313" key="1">
    <source>
        <dbReference type="EMBL" id="MBA0794101.1"/>
    </source>
</evidence>
<comment type="caution">
    <text evidence="1">The sequence shown here is derived from an EMBL/GenBank/DDBJ whole genome shotgun (WGS) entry which is preliminary data.</text>
</comment>
<dbReference type="AlphaFoldDB" id="A0A7J9G9E5"/>
<feature type="non-terminal residue" evidence="1">
    <location>
        <position position="1"/>
    </location>
</feature>
<proteinExistence type="predicted"/>
<keyword evidence="2" id="KW-1185">Reference proteome</keyword>
<name>A0A7J9G9E5_9ROSI</name>
<gene>
    <name evidence="1" type="ORF">Gohar_018459</name>
</gene>
<accession>A0A7J9G9E5</accession>
<organism evidence="1 2">
    <name type="scientific">Gossypium harknessii</name>
    <dbReference type="NCBI Taxonomy" id="34285"/>
    <lineage>
        <taxon>Eukaryota</taxon>
        <taxon>Viridiplantae</taxon>
        <taxon>Streptophyta</taxon>
        <taxon>Embryophyta</taxon>
        <taxon>Tracheophyta</taxon>
        <taxon>Spermatophyta</taxon>
        <taxon>Magnoliopsida</taxon>
        <taxon>eudicotyledons</taxon>
        <taxon>Gunneridae</taxon>
        <taxon>Pentapetalae</taxon>
        <taxon>rosids</taxon>
        <taxon>malvids</taxon>
        <taxon>Malvales</taxon>
        <taxon>Malvaceae</taxon>
        <taxon>Malvoideae</taxon>
        <taxon>Gossypium</taxon>
    </lineage>
</organism>
<dbReference type="EMBL" id="JABFAD010000003">
    <property type="protein sequence ID" value="MBA0794101.1"/>
    <property type="molecule type" value="Genomic_DNA"/>
</dbReference>
<evidence type="ECO:0008006" key="3">
    <source>
        <dbReference type="Google" id="ProtNLM"/>
    </source>
</evidence>
<evidence type="ECO:0000313" key="2">
    <source>
        <dbReference type="Proteomes" id="UP000593560"/>
    </source>
</evidence>
<sequence length="77" mass="8597">MTHCYLLTLLLKGGGEGLKNEMMLAEWAKIYAFEESINMVCALNIKTIVVFETDNASLVNRVKHHSTDVPIFGAQVK</sequence>